<dbReference type="Pfam" id="PF08031">
    <property type="entry name" value="BBE"/>
    <property type="match status" value="1"/>
</dbReference>
<dbReference type="GO" id="GO:0050660">
    <property type="term" value="F:flavin adenine dinucleotide binding"/>
    <property type="evidence" value="ECO:0007669"/>
    <property type="project" value="InterPro"/>
</dbReference>
<keyword evidence="5" id="KW-1185">Reference proteome</keyword>
<dbReference type="GO" id="GO:0016491">
    <property type="term" value="F:oxidoreductase activity"/>
    <property type="evidence" value="ECO:0007669"/>
    <property type="project" value="InterPro"/>
</dbReference>
<proteinExistence type="predicted"/>
<evidence type="ECO:0000256" key="2">
    <source>
        <dbReference type="ARBA" id="ARBA00022827"/>
    </source>
</evidence>
<dbReference type="InterPro" id="IPR016169">
    <property type="entry name" value="FAD-bd_PCMH_sub2"/>
</dbReference>
<evidence type="ECO:0000259" key="3">
    <source>
        <dbReference type="Pfam" id="PF08031"/>
    </source>
</evidence>
<keyword evidence="2" id="KW-0274">FAD</keyword>
<dbReference type="STRING" id="3476.A0A2P5A4L4"/>
<evidence type="ECO:0000256" key="1">
    <source>
        <dbReference type="ARBA" id="ARBA00022630"/>
    </source>
</evidence>
<evidence type="ECO:0000313" key="5">
    <source>
        <dbReference type="Proteomes" id="UP000237105"/>
    </source>
</evidence>
<dbReference type="OrthoDB" id="407275at2759"/>
<feature type="domain" description="Berberine/berberine-like" evidence="3">
    <location>
        <begin position="59"/>
        <end position="111"/>
    </location>
</feature>
<organism evidence="4 5">
    <name type="scientific">Parasponia andersonii</name>
    <name type="common">Sponia andersonii</name>
    <dbReference type="NCBI Taxonomy" id="3476"/>
    <lineage>
        <taxon>Eukaryota</taxon>
        <taxon>Viridiplantae</taxon>
        <taxon>Streptophyta</taxon>
        <taxon>Embryophyta</taxon>
        <taxon>Tracheophyta</taxon>
        <taxon>Spermatophyta</taxon>
        <taxon>Magnoliopsida</taxon>
        <taxon>eudicotyledons</taxon>
        <taxon>Gunneridae</taxon>
        <taxon>Pentapetalae</taxon>
        <taxon>rosids</taxon>
        <taxon>fabids</taxon>
        <taxon>Rosales</taxon>
        <taxon>Cannabaceae</taxon>
        <taxon>Parasponia</taxon>
    </lineage>
</organism>
<keyword evidence="1" id="KW-0285">Flavoprotein</keyword>
<accession>A0A2P5A4L4</accession>
<gene>
    <name evidence="4" type="ORF">PanWU01x14_369540</name>
</gene>
<dbReference type="Gene3D" id="3.30.465.10">
    <property type="match status" value="1"/>
</dbReference>
<name>A0A2P5A4L4_PARAD</name>
<evidence type="ECO:0000313" key="4">
    <source>
        <dbReference type="EMBL" id="PON31485.1"/>
    </source>
</evidence>
<dbReference type="EMBL" id="JXTB01001029">
    <property type="protein sequence ID" value="PON31485.1"/>
    <property type="molecule type" value="Genomic_DNA"/>
</dbReference>
<dbReference type="InterPro" id="IPR012951">
    <property type="entry name" value="BBE"/>
</dbReference>
<reference evidence="5" key="1">
    <citation type="submission" date="2016-06" db="EMBL/GenBank/DDBJ databases">
        <title>Parallel loss of symbiosis genes in relatives of nitrogen-fixing non-legume Parasponia.</title>
        <authorList>
            <person name="Van Velzen R."/>
            <person name="Holmer R."/>
            <person name="Bu F."/>
            <person name="Rutten L."/>
            <person name="Van Zeijl A."/>
            <person name="Liu W."/>
            <person name="Santuari L."/>
            <person name="Cao Q."/>
            <person name="Sharma T."/>
            <person name="Shen D."/>
            <person name="Roswanjaya Y."/>
            <person name="Wardhani T."/>
            <person name="Kalhor M.S."/>
            <person name="Jansen J."/>
            <person name="Van den Hoogen J."/>
            <person name="Gungor B."/>
            <person name="Hartog M."/>
            <person name="Hontelez J."/>
            <person name="Verver J."/>
            <person name="Yang W.-C."/>
            <person name="Schijlen E."/>
            <person name="Repin R."/>
            <person name="Schilthuizen M."/>
            <person name="Schranz E."/>
            <person name="Heidstra R."/>
            <person name="Miyata K."/>
            <person name="Fedorova E."/>
            <person name="Kohlen W."/>
            <person name="Bisseling T."/>
            <person name="Smit S."/>
            <person name="Geurts R."/>
        </authorList>
    </citation>
    <scope>NUCLEOTIDE SEQUENCE [LARGE SCALE GENOMIC DNA]</scope>
    <source>
        <strain evidence="5">cv. WU1-14</strain>
    </source>
</reference>
<protein>
    <submittedName>
        <fullName evidence="4">Berberine/berberine-like</fullName>
    </submittedName>
</protein>
<comment type="caution">
    <text evidence="4">The sequence shown here is derived from an EMBL/GenBank/DDBJ whole genome shotgun (WGS) entry which is preliminary data.</text>
</comment>
<dbReference type="PANTHER" id="PTHR32448">
    <property type="entry name" value="OS08G0158400 PROTEIN"/>
    <property type="match status" value="1"/>
</dbReference>
<dbReference type="Proteomes" id="UP000237105">
    <property type="component" value="Unassembled WGS sequence"/>
</dbReference>
<sequence>MLYEEDVGMALLQLFPYNRKMDEISESKTPFPHRSRCLYLILYMVAWREEGNVEISERNLDLGTNSKDGATSYAQASIWGKKYFGDNFERLVHVKTIVDPANFFKNEQSIPPLPLSYSVEEKQ</sequence>
<dbReference type="AlphaFoldDB" id="A0A2P5A4L4"/>